<gene>
    <name evidence="3" type="ORF">ATEG_01658</name>
</gene>
<dbReference type="RefSeq" id="XP_001209023.1">
    <property type="nucleotide sequence ID" value="XM_001209023.1"/>
</dbReference>
<dbReference type="STRING" id="341663.Q0CXC6"/>
<dbReference type="GeneID" id="4315943"/>
<dbReference type="eggNOG" id="KOG1565">
    <property type="taxonomic scope" value="Eukaryota"/>
</dbReference>
<proteinExistence type="predicted"/>
<name>Q0CXC6_ASPTN</name>
<feature type="signal peptide" evidence="2">
    <location>
        <begin position="1"/>
        <end position="18"/>
    </location>
</feature>
<evidence type="ECO:0000256" key="1">
    <source>
        <dbReference type="SAM" id="MobiDB-lite"/>
    </source>
</evidence>
<dbReference type="OrthoDB" id="4526936at2759"/>
<dbReference type="Proteomes" id="UP000007963">
    <property type="component" value="Unassembled WGS sequence"/>
</dbReference>
<feature type="compositionally biased region" description="Low complexity" evidence="1">
    <location>
        <begin position="417"/>
        <end position="438"/>
    </location>
</feature>
<keyword evidence="2" id="KW-0732">Signal</keyword>
<dbReference type="AlphaFoldDB" id="Q0CXC6"/>
<evidence type="ECO:0008006" key="5">
    <source>
        <dbReference type="Google" id="ProtNLM"/>
    </source>
</evidence>
<evidence type="ECO:0000313" key="4">
    <source>
        <dbReference type="Proteomes" id="UP000007963"/>
    </source>
</evidence>
<dbReference type="EMBL" id="CH476595">
    <property type="protein sequence ID" value="EAU38415.1"/>
    <property type="molecule type" value="Genomic_DNA"/>
</dbReference>
<dbReference type="VEuPathDB" id="FungiDB:ATEG_01658"/>
<feature type="chain" id="PRO_5004170529" description="Cell wall protein" evidence="2">
    <location>
        <begin position="19"/>
        <end position="535"/>
    </location>
</feature>
<protein>
    <recommendedName>
        <fullName evidence="5">Cell wall protein</fullName>
    </recommendedName>
</protein>
<evidence type="ECO:0000256" key="2">
    <source>
        <dbReference type="SAM" id="SignalP"/>
    </source>
</evidence>
<evidence type="ECO:0000313" key="3">
    <source>
        <dbReference type="EMBL" id="EAU38415.1"/>
    </source>
</evidence>
<dbReference type="HOGENOM" id="CLU_013195_0_0_1"/>
<feature type="region of interest" description="Disordered" evidence="1">
    <location>
        <begin position="412"/>
        <end position="443"/>
    </location>
</feature>
<organism evidence="3 4">
    <name type="scientific">Aspergillus terreus (strain NIH 2624 / FGSC A1156)</name>
    <dbReference type="NCBI Taxonomy" id="341663"/>
    <lineage>
        <taxon>Eukaryota</taxon>
        <taxon>Fungi</taxon>
        <taxon>Dikarya</taxon>
        <taxon>Ascomycota</taxon>
        <taxon>Pezizomycotina</taxon>
        <taxon>Eurotiomycetes</taxon>
        <taxon>Eurotiomycetidae</taxon>
        <taxon>Eurotiales</taxon>
        <taxon>Aspergillaceae</taxon>
        <taxon>Aspergillus</taxon>
        <taxon>Aspergillus subgen. Circumdati</taxon>
    </lineage>
</organism>
<sequence length="535" mass="53992">MRSNNLLLLASLASYAFALPADLDRRTGLVSELVSDVTGIVDLLLGGGTSPATLLSGISAQAAAALEGGALGCKAGSVRSSARQELAQWLHSNSGVFHVSVVKSILGWCDGGDESVLPVDVTSVLSMLVPTCADKAAQGELVVTLDGIFDAAEFVTDIVLSATAQSSLTSFLQGTVGSLLDSKIKAGLSLCASGGVASDLAAEVRVSLLQWLNGSDCSLAASLKISVLAWLHGKAEGDAISLSSLPTGGLSVISAGAAIESLVSEAGVLVESAQMTLAAILKTDVLADVEEVIVSALTSCSKGAHASALTVEVRTALAKWLASSSCRLGAEHKSLLLLWLSFGITSESISINISTDLISDLTSFITGTVDSLLGTHLSGILSLLTSGESLIYKDSSTPCDTITSETVVPIATSTGDVEPTGTPSVPVVPTPATSVPEASSTPCDTITSETVVPIATSTGDVEPTGAPSVPIVSTPSAPAPEASSTPCDTITSETRVPVATYTEAPATTPAPSMTTKPRPVVTMTTTVSVAVCPPS</sequence>
<reference evidence="4" key="1">
    <citation type="submission" date="2005-09" db="EMBL/GenBank/DDBJ databases">
        <title>Annotation of the Aspergillus terreus NIH2624 genome.</title>
        <authorList>
            <person name="Birren B.W."/>
            <person name="Lander E.S."/>
            <person name="Galagan J.E."/>
            <person name="Nusbaum C."/>
            <person name="Devon K."/>
            <person name="Henn M."/>
            <person name="Ma L.-J."/>
            <person name="Jaffe D.B."/>
            <person name="Butler J."/>
            <person name="Alvarez P."/>
            <person name="Gnerre S."/>
            <person name="Grabherr M."/>
            <person name="Kleber M."/>
            <person name="Mauceli E.W."/>
            <person name="Brockman W."/>
            <person name="Rounsley S."/>
            <person name="Young S.K."/>
            <person name="LaButti K."/>
            <person name="Pushparaj V."/>
            <person name="DeCaprio D."/>
            <person name="Crawford M."/>
            <person name="Koehrsen M."/>
            <person name="Engels R."/>
            <person name="Montgomery P."/>
            <person name="Pearson M."/>
            <person name="Howarth C."/>
            <person name="Larson L."/>
            <person name="Luoma S."/>
            <person name="White J."/>
            <person name="Alvarado L."/>
            <person name="Kodira C.D."/>
            <person name="Zeng Q."/>
            <person name="Oleary S."/>
            <person name="Yandava C."/>
            <person name="Denning D.W."/>
            <person name="Nierman W.C."/>
            <person name="Milne T."/>
            <person name="Madden K."/>
        </authorList>
    </citation>
    <scope>NUCLEOTIDE SEQUENCE [LARGE SCALE GENOMIC DNA]</scope>
    <source>
        <strain evidence="4">NIH 2624 / FGSC A1156</strain>
    </source>
</reference>
<dbReference type="OMA" id="KAVLYFW"/>
<accession>Q0CXC6</accession>